<organism evidence="1 2">
    <name type="scientific">Imshaugia aleurites</name>
    <dbReference type="NCBI Taxonomy" id="172621"/>
    <lineage>
        <taxon>Eukaryota</taxon>
        <taxon>Fungi</taxon>
        <taxon>Dikarya</taxon>
        <taxon>Ascomycota</taxon>
        <taxon>Pezizomycotina</taxon>
        <taxon>Lecanoromycetes</taxon>
        <taxon>OSLEUM clade</taxon>
        <taxon>Lecanoromycetidae</taxon>
        <taxon>Lecanorales</taxon>
        <taxon>Lecanorineae</taxon>
        <taxon>Parmeliaceae</taxon>
        <taxon>Imshaugia</taxon>
    </lineage>
</organism>
<sequence>MGDPASAMAALGLAANIGQMIEYSLRIVSKSKELRNSLDGSLLENRHKTVVTESLLSASCTLSDSLENYKAADKALSPDDEHLQDICRACATIASDLLDELGRLRLVSGTKHVKWNSFRQALKTVWGKAKLDSLAHTLELYRNDLKTILQISILKRLDVADNRLIGLDQTSQSILKETRSTQKLSEDGFKVLLESFRRLHVSSSGANYSPVSRHVEGVGGYDLRSPVDQITTFDYDHSGKLDHLILYRPVRGAIFIVKNNNNEFTPVYKQVDGGSGIGGYDLRDSRDRIFAFDYDHSGKLDHLALLPSWNGYNVDSPEQIRRFHRSSPADRAFAFDYNSSGKRDHIVLYRPGTGTIWILQNDRGEFSPTYHTGDPGNGIGGYFNKSPDDRAFAFDFSGSGMADHLVFFRPRSGTLWILENVRGIFRFLFTEGSPGTEGDPGGGIGGYDLLSSADRVFGIDYTGSGRADRMALYRPGTGKFWVLHRDVTQI</sequence>
<accession>A0A8H3IN10</accession>
<reference evidence="1" key="1">
    <citation type="submission" date="2021-03" db="EMBL/GenBank/DDBJ databases">
        <authorList>
            <person name="Tagirdzhanova G."/>
        </authorList>
    </citation>
    <scope>NUCLEOTIDE SEQUENCE</scope>
</reference>
<dbReference type="EMBL" id="CAJPDT010000027">
    <property type="protein sequence ID" value="CAF9921215.1"/>
    <property type="molecule type" value="Genomic_DNA"/>
</dbReference>
<comment type="caution">
    <text evidence="1">The sequence shown here is derived from an EMBL/GenBank/DDBJ whole genome shotgun (WGS) entry which is preliminary data.</text>
</comment>
<dbReference type="AlphaFoldDB" id="A0A8H3IN10"/>
<dbReference type="Proteomes" id="UP000664534">
    <property type="component" value="Unassembled WGS sequence"/>
</dbReference>
<dbReference type="SUPFAM" id="SSF69318">
    <property type="entry name" value="Integrin alpha N-terminal domain"/>
    <property type="match status" value="1"/>
</dbReference>
<evidence type="ECO:0008006" key="3">
    <source>
        <dbReference type="Google" id="ProtNLM"/>
    </source>
</evidence>
<name>A0A8H3IN10_9LECA</name>
<evidence type="ECO:0000313" key="2">
    <source>
        <dbReference type="Proteomes" id="UP000664534"/>
    </source>
</evidence>
<dbReference type="InterPro" id="IPR028994">
    <property type="entry name" value="Integrin_alpha_N"/>
</dbReference>
<evidence type="ECO:0000313" key="1">
    <source>
        <dbReference type="EMBL" id="CAF9921215.1"/>
    </source>
</evidence>
<gene>
    <name evidence="1" type="ORF">IMSHALPRED_005112</name>
</gene>
<dbReference type="OrthoDB" id="2840902at2759"/>
<protein>
    <recommendedName>
        <fullName evidence="3">Fungal N-terminal domain-containing protein</fullName>
    </recommendedName>
</protein>
<proteinExistence type="predicted"/>
<keyword evidence="2" id="KW-1185">Reference proteome</keyword>